<dbReference type="AlphaFoldDB" id="A0A7J7JF88"/>
<evidence type="ECO:0000256" key="1">
    <source>
        <dbReference type="SAM" id="MobiDB-lite"/>
    </source>
</evidence>
<feature type="region of interest" description="Disordered" evidence="1">
    <location>
        <begin position="1"/>
        <end position="83"/>
    </location>
</feature>
<evidence type="ECO:0000313" key="3">
    <source>
        <dbReference type="Proteomes" id="UP000593567"/>
    </source>
</evidence>
<gene>
    <name evidence="2" type="ORF">EB796_017644</name>
</gene>
<protein>
    <submittedName>
        <fullName evidence="2">Uncharacterized protein</fullName>
    </submittedName>
</protein>
<dbReference type="EMBL" id="VXIV02002628">
    <property type="protein sequence ID" value="KAF6024038.1"/>
    <property type="molecule type" value="Genomic_DNA"/>
</dbReference>
<feature type="compositionally biased region" description="Polar residues" evidence="1">
    <location>
        <begin position="27"/>
        <end position="38"/>
    </location>
</feature>
<name>A0A7J7JF88_BUGNE</name>
<feature type="compositionally biased region" description="Acidic residues" evidence="1">
    <location>
        <begin position="39"/>
        <end position="55"/>
    </location>
</feature>
<proteinExistence type="predicted"/>
<keyword evidence="3" id="KW-1185">Reference proteome</keyword>
<reference evidence="2" key="1">
    <citation type="submission" date="2020-06" db="EMBL/GenBank/DDBJ databases">
        <title>Draft genome of Bugula neritina, a colonial animal packing powerful symbionts and potential medicines.</title>
        <authorList>
            <person name="Rayko M."/>
        </authorList>
    </citation>
    <scope>NUCLEOTIDE SEQUENCE [LARGE SCALE GENOMIC DNA]</scope>
    <source>
        <strain evidence="2">Kwan_BN1</strain>
    </source>
</reference>
<sequence>MADVNNSSGQEDKALVSPNYSDDFDSTGASSDSASNVSEEAEIPEEICADVEETTPSEQSNNIQEQVSDTRGATSETEIDVNNGTVSYYEDDFEDDSEAEELDNIITKAKEAHTLPAQDEYFIDETHSQHSQSQSLKQYLNSLGTDFENLSTKE</sequence>
<evidence type="ECO:0000313" key="2">
    <source>
        <dbReference type="EMBL" id="KAF6024038.1"/>
    </source>
</evidence>
<comment type="caution">
    <text evidence="2">The sequence shown here is derived from an EMBL/GenBank/DDBJ whole genome shotgun (WGS) entry which is preliminary data.</text>
</comment>
<organism evidence="2 3">
    <name type="scientific">Bugula neritina</name>
    <name type="common">Brown bryozoan</name>
    <name type="synonym">Sertularia neritina</name>
    <dbReference type="NCBI Taxonomy" id="10212"/>
    <lineage>
        <taxon>Eukaryota</taxon>
        <taxon>Metazoa</taxon>
        <taxon>Spiralia</taxon>
        <taxon>Lophotrochozoa</taxon>
        <taxon>Bryozoa</taxon>
        <taxon>Gymnolaemata</taxon>
        <taxon>Cheilostomatida</taxon>
        <taxon>Flustrina</taxon>
        <taxon>Buguloidea</taxon>
        <taxon>Bugulidae</taxon>
        <taxon>Bugula</taxon>
    </lineage>
</organism>
<feature type="compositionally biased region" description="Polar residues" evidence="1">
    <location>
        <begin position="56"/>
        <end position="83"/>
    </location>
</feature>
<accession>A0A7J7JF88</accession>
<dbReference type="Proteomes" id="UP000593567">
    <property type="component" value="Unassembled WGS sequence"/>
</dbReference>